<keyword evidence="1" id="KW-0812">Transmembrane</keyword>
<evidence type="ECO:0000313" key="2">
    <source>
        <dbReference type="EMBL" id="OGY53233.1"/>
    </source>
</evidence>
<feature type="transmembrane region" description="Helical" evidence="1">
    <location>
        <begin position="31"/>
        <end position="52"/>
    </location>
</feature>
<gene>
    <name evidence="2" type="ORF">A3A02_03190</name>
</gene>
<keyword evidence="1" id="KW-0472">Membrane</keyword>
<keyword evidence="1" id="KW-1133">Transmembrane helix</keyword>
<evidence type="ECO:0000313" key="3">
    <source>
        <dbReference type="Proteomes" id="UP000177376"/>
    </source>
</evidence>
<dbReference type="EMBL" id="MHIM01000003">
    <property type="protein sequence ID" value="OGY53233.1"/>
    <property type="molecule type" value="Genomic_DNA"/>
</dbReference>
<reference evidence="2 3" key="1">
    <citation type="journal article" date="2016" name="Nat. Commun.">
        <title>Thousands of microbial genomes shed light on interconnected biogeochemical processes in an aquifer system.</title>
        <authorList>
            <person name="Anantharaman K."/>
            <person name="Brown C.T."/>
            <person name="Hug L.A."/>
            <person name="Sharon I."/>
            <person name="Castelle C.J."/>
            <person name="Probst A.J."/>
            <person name="Thomas B.C."/>
            <person name="Singh A."/>
            <person name="Wilkins M.J."/>
            <person name="Karaoz U."/>
            <person name="Brodie E.L."/>
            <person name="Williams K.H."/>
            <person name="Hubbard S.S."/>
            <person name="Banfield J.F."/>
        </authorList>
    </citation>
    <scope>NUCLEOTIDE SEQUENCE [LARGE SCALE GENOMIC DNA]</scope>
</reference>
<accession>A0A1G1YLJ7</accession>
<organism evidence="2 3">
    <name type="scientific">Candidatus Buchananbacteria bacterium RIFCSPLOWO2_01_FULL_39_33</name>
    <dbReference type="NCBI Taxonomy" id="1797543"/>
    <lineage>
        <taxon>Bacteria</taxon>
        <taxon>Candidatus Buchananiibacteriota</taxon>
    </lineage>
</organism>
<protein>
    <submittedName>
        <fullName evidence="2">Uncharacterized protein</fullName>
    </submittedName>
</protein>
<dbReference type="AlphaFoldDB" id="A0A1G1YLJ7"/>
<comment type="caution">
    <text evidence="2">The sequence shown here is derived from an EMBL/GenBank/DDBJ whole genome shotgun (WGS) entry which is preliminary data.</text>
</comment>
<sequence>MKENYGRSVLVIRGSQIINLKITINMNYKKIGISLGLMAIILSASILPASAASNHSPKAVRKTWPFNLTVKFHNLKHNVHLKPLFWVK</sequence>
<dbReference type="Proteomes" id="UP000177376">
    <property type="component" value="Unassembled WGS sequence"/>
</dbReference>
<evidence type="ECO:0000256" key="1">
    <source>
        <dbReference type="SAM" id="Phobius"/>
    </source>
</evidence>
<proteinExistence type="predicted"/>
<name>A0A1G1YLJ7_9BACT</name>